<proteinExistence type="predicted"/>
<dbReference type="EMBL" id="LR796617">
    <property type="protein sequence ID" value="CAB4155111.1"/>
    <property type="molecule type" value="Genomic_DNA"/>
</dbReference>
<evidence type="ECO:0000313" key="2">
    <source>
        <dbReference type="EMBL" id="CAB5224297.1"/>
    </source>
</evidence>
<organism evidence="1">
    <name type="scientific">uncultured Caudovirales phage</name>
    <dbReference type="NCBI Taxonomy" id="2100421"/>
    <lineage>
        <taxon>Viruses</taxon>
        <taxon>Duplodnaviria</taxon>
        <taxon>Heunggongvirae</taxon>
        <taxon>Uroviricota</taxon>
        <taxon>Caudoviricetes</taxon>
        <taxon>Peduoviridae</taxon>
        <taxon>Maltschvirus</taxon>
        <taxon>Maltschvirus maltsch</taxon>
    </lineage>
</organism>
<sequence length="60" mass="6804">MTMIQIIFEFNTPHGVYRDALYLPEGHTFTAEQIDAMKQERVDNWVAVITAPPPEEAVNG</sequence>
<dbReference type="EMBL" id="LR798328">
    <property type="protein sequence ID" value="CAB5224297.1"/>
    <property type="molecule type" value="Genomic_DNA"/>
</dbReference>
<reference evidence="1" key="1">
    <citation type="submission" date="2020-04" db="EMBL/GenBank/DDBJ databases">
        <authorList>
            <person name="Chiriac C."/>
            <person name="Salcher M."/>
            <person name="Ghai R."/>
            <person name="Kavagutti S V."/>
        </authorList>
    </citation>
    <scope>NUCLEOTIDE SEQUENCE</scope>
</reference>
<name>A0A6J5NC82_9CAUD</name>
<accession>A0A6J5NC82</accession>
<protein>
    <submittedName>
        <fullName evidence="1">Uncharacterized protein</fullName>
    </submittedName>
</protein>
<evidence type="ECO:0000313" key="1">
    <source>
        <dbReference type="EMBL" id="CAB4155111.1"/>
    </source>
</evidence>
<gene>
    <name evidence="1" type="ORF">UFOVP652_76</name>
    <name evidence="2" type="ORF">UFOVP734_48</name>
</gene>